<dbReference type="SUPFAM" id="SSF46894">
    <property type="entry name" value="C-terminal effector domain of the bipartite response regulators"/>
    <property type="match status" value="1"/>
</dbReference>
<protein>
    <submittedName>
        <fullName evidence="3">Uncharacterized protein</fullName>
    </submittedName>
</protein>
<dbReference type="KEGG" id="pste:PSTEL_13780"/>
<dbReference type="Proteomes" id="UP000029507">
    <property type="component" value="Chromosome"/>
</dbReference>
<dbReference type="STRING" id="169760.PSTEL_13780"/>
<dbReference type="GO" id="GO:0003677">
    <property type="term" value="F:DNA binding"/>
    <property type="evidence" value="ECO:0007669"/>
    <property type="project" value="InterPro"/>
</dbReference>
<dbReference type="InterPro" id="IPR016032">
    <property type="entry name" value="Sig_transdc_resp-reg_C-effctor"/>
</dbReference>
<reference evidence="3 4" key="1">
    <citation type="submission" date="2014-08" db="EMBL/GenBank/DDBJ databases">
        <title>Comparative genomics of the Paenibacillus odorifer group.</title>
        <authorList>
            <person name="den Bakker H.C."/>
            <person name="Tsai Y.-C."/>
            <person name="Martin N."/>
            <person name="Korlach J."/>
            <person name="Wiedmann M."/>
        </authorList>
    </citation>
    <scope>NUCLEOTIDE SEQUENCE [LARGE SCALE GENOMIC DNA]</scope>
    <source>
        <strain evidence="3 4">DSM 14472</strain>
    </source>
</reference>
<gene>
    <name evidence="3" type="ORF">PSTEL_13780</name>
</gene>
<dbReference type="EMBL" id="CP009286">
    <property type="protein sequence ID" value="AIQ63998.1"/>
    <property type="molecule type" value="Genomic_DNA"/>
</dbReference>
<accession>A0A089LXN1</accession>
<organism evidence="3 4">
    <name type="scientific">Paenibacillus stellifer</name>
    <dbReference type="NCBI Taxonomy" id="169760"/>
    <lineage>
        <taxon>Bacteria</taxon>
        <taxon>Bacillati</taxon>
        <taxon>Bacillota</taxon>
        <taxon>Bacilli</taxon>
        <taxon>Bacillales</taxon>
        <taxon>Paenibacillaceae</taxon>
        <taxon>Paenibacillus</taxon>
    </lineage>
</organism>
<keyword evidence="4" id="KW-1185">Reference proteome</keyword>
<dbReference type="AlphaFoldDB" id="A0A089LXN1"/>
<dbReference type="GO" id="GO:0006355">
    <property type="term" value="P:regulation of DNA-templated transcription"/>
    <property type="evidence" value="ECO:0007669"/>
    <property type="project" value="InterPro"/>
</dbReference>
<dbReference type="Gene3D" id="1.10.10.10">
    <property type="entry name" value="Winged helix-like DNA-binding domain superfamily/Winged helix DNA-binding domain"/>
    <property type="match status" value="1"/>
</dbReference>
<keyword evidence="2" id="KW-0804">Transcription</keyword>
<proteinExistence type="predicted"/>
<name>A0A089LXN1_9BACL</name>
<evidence type="ECO:0000256" key="2">
    <source>
        <dbReference type="ARBA" id="ARBA00023163"/>
    </source>
</evidence>
<evidence type="ECO:0000256" key="1">
    <source>
        <dbReference type="ARBA" id="ARBA00023015"/>
    </source>
</evidence>
<dbReference type="HOGENOM" id="CLU_2845747_0_0_9"/>
<keyword evidence="1" id="KW-0805">Transcription regulation</keyword>
<dbReference type="InterPro" id="IPR036388">
    <property type="entry name" value="WH-like_DNA-bd_sf"/>
</dbReference>
<evidence type="ECO:0000313" key="3">
    <source>
        <dbReference type="EMBL" id="AIQ63998.1"/>
    </source>
</evidence>
<sequence>MNSGKIPEKTGLDVAKSFMPAVLAAGKEIAANLFLSYGTVRNYVKLEAKNRIEAIGIAEKMGWLE</sequence>
<evidence type="ECO:0000313" key="4">
    <source>
        <dbReference type="Proteomes" id="UP000029507"/>
    </source>
</evidence>